<feature type="region of interest" description="Disordered" evidence="1">
    <location>
        <begin position="269"/>
        <end position="304"/>
    </location>
</feature>
<gene>
    <name evidence="4" type="ORF">Fmac_030250</name>
</gene>
<feature type="compositionally biased region" description="Basic and acidic residues" evidence="1">
    <location>
        <begin position="612"/>
        <end position="631"/>
    </location>
</feature>
<dbReference type="PANTHER" id="PTHR34282:SF2">
    <property type="entry name" value="DUF3741 DOMAIN-CONTAINING PROTEIN"/>
    <property type="match status" value="1"/>
</dbReference>
<feature type="domain" description="DUF4378" evidence="3">
    <location>
        <begin position="753"/>
        <end position="870"/>
    </location>
</feature>
<dbReference type="AlphaFoldDB" id="A0ABD1LCM6"/>
<accession>A0ABD1LCM6</accession>
<organism evidence="4 5">
    <name type="scientific">Flemingia macrophylla</name>
    <dbReference type="NCBI Taxonomy" id="520843"/>
    <lineage>
        <taxon>Eukaryota</taxon>
        <taxon>Viridiplantae</taxon>
        <taxon>Streptophyta</taxon>
        <taxon>Embryophyta</taxon>
        <taxon>Tracheophyta</taxon>
        <taxon>Spermatophyta</taxon>
        <taxon>Magnoliopsida</taxon>
        <taxon>eudicotyledons</taxon>
        <taxon>Gunneridae</taxon>
        <taxon>Pentapetalae</taxon>
        <taxon>rosids</taxon>
        <taxon>fabids</taxon>
        <taxon>Fabales</taxon>
        <taxon>Fabaceae</taxon>
        <taxon>Papilionoideae</taxon>
        <taxon>50 kb inversion clade</taxon>
        <taxon>NPAAA clade</taxon>
        <taxon>indigoferoid/millettioid clade</taxon>
        <taxon>Phaseoleae</taxon>
        <taxon>Flemingia</taxon>
    </lineage>
</organism>
<comment type="caution">
    <text evidence="4">The sequence shown here is derived from an EMBL/GenBank/DDBJ whole genome shotgun (WGS) entry which is preliminary data.</text>
</comment>
<protein>
    <recommendedName>
        <fullName evidence="3">DUF4378 domain-containing protein</fullName>
    </recommendedName>
</protein>
<dbReference type="Pfam" id="PF14309">
    <property type="entry name" value="DUF4378"/>
    <property type="match status" value="1"/>
</dbReference>
<keyword evidence="2" id="KW-0732">Signal</keyword>
<reference evidence="4 5" key="1">
    <citation type="submission" date="2024-08" db="EMBL/GenBank/DDBJ databases">
        <title>Insights into the chromosomal genome structure of Flemingia macrophylla.</title>
        <authorList>
            <person name="Ding Y."/>
            <person name="Zhao Y."/>
            <person name="Bi W."/>
            <person name="Wu M."/>
            <person name="Zhao G."/>
            <person name="Gong Y."/>
            <person name="Li W."/>
            <person name="Zhang P."/>
        </authorList>
    </citation>
    <scope>NUCLEOTIDE SEQUENCE [LARGE SCALE GENOMIC DNA]</scope>
    <source>
        <strain evidence="4">DYQJB</strain>
        <tissue evidence="4">Leaf</tissue>
    </source>
</reference>
<feature type="region of interest" description="Disordered" evidence="1">
    <location>
        <begin position="220"/>
        <end position="242"/>
    </location>
</feature>
<feature type="signal peptide" evidence="2">
    <location>
        <begin position="1"/>
        <end position="18"/>
    </location>
</feature>
<name>A0ABD1LCM6_9FABA</name>
<dbReference type="Proteomes" id="UP001603857">
    <property type="component" value="Unassembled WGS sequence"/>
</dbReference>
<feature type="chain" id="PRO_5044873523" description="DUF4378 domain-containing protein" evidence="2">
    <location>
        <begin position="19"/>
        <end position="875"/>
    </location>
</feature>
<feature type="compositionally biased region" description="Basic and acidic residues" evidence="1">
    <location>
        <begin position="530"/>
        <end position="549"/>
    </location>
</feature>
<feature type="region of interest" description="Disordered" evidence="1">
    <location>
        <begin position="687"/>
        <end position="707"/>
    </location>
</feature>
<feature type="region of interest" description="Disordered" evidence="1">
    <location>
        <begin position="90"/>
        <end position="127"/>
    </location>
</feature>
<dbReference type="PANTHER" id="PTHR34282">
    <property type="entry name" value="OS01G0228800 PROTEIN-RELATED"/>
    <property type="match status" value="1"/>
</dbReference>
<feature type="compositionally biased region" description="Polar residues" evidence="1">
    <location>
        <begin position="577"/>
        <end position="591"/>
    </location>
</feature>
<evidence type="ECO:0000256" key="1">
    <source>
        <dbReference type="SAM" id="MobiDB-lite"/>
    </source>
</evidence>
<keyword evidence="5" id="KW-1185">Reference proteome</keyword>
<evidence type="ECO:0000259" key="3">
    <source>
        <dbReference type="Pfam" id="PF14309"/>
    </source>
</evidence>
<feature type="compositionally biased region" description="Basic residues" evidence="1">
    <location>
        <begin position="90"/>
        <end position="99"/>
    </location>
</feature>
<evidence type="ECO:0000313" key="4">
    <source>
        <dbReference type="EMBL" id="KAL2321281.1"/>
    </source>
</evidence>
<evidence type="ECO:0000313" key="5">
    <source>
        <dbReference type="Proteomes" id="UP001603857"/>
    </source>
</evidence>
<proteinExistence type="predicted"/>
<feature type="compositionally biased region" description="Basic and acidic residues" evidence="1">
    <location>
        <begin position="109"/>
        <end position="125"/>
    </location>
</feature>
<evidence type="ECO:0000256" key="2">
    <source>
        <dbReference type="SAM" id="SignalP"/>
    </source>
</evidence>
<dbReference type="InterPro" id="IPR025486">
    <property type="entry name" value="DUF4378"/>
</dbReference>
<feature type="compositionally biased region" description="Low complexity" evidence="1">
    <location>
        <begin position="269"/>
        <end position="282"/>
    </location>
</feature>
<feature type="region of interest" description="Disordered" evidence="1">
    <location>
        <begin position="494"/>
        <end position="631"/>
    </location>
</feature>
<dbReference type="EMBL" id="JBGMDY010000010">
    <property type="protein sequence ID" value="KAL2321281.1"/>
    <property type="molecule type" value="Genomic_DNA"/>
</dbReference>
<sequence length="875" mass="97932">MFSLFFMSFSSGFGIGAAHSDGGLKENQGSTAAFSVLLKIEDGECLVSSSALGGTNKGQDSVMYRPFMTCDDPKGVVECGAIRKYRTNSHKMKDKTKTRKPAETSLANKQDKEEKVSKVSTERSFDPSSLQLMEVSRGAQRLNNMIDSWSKGLGDDGRSEDIAKDLLKGALDLQESLLMLRKVQVASQHMASLKRKQDRKPERGRFDAKVVDGTAHCDHFSEQSCPMGSRRRWPPSADGSSSSCTEELKNVIKESLVRQSLFTTEGLDSASTFHSTNSSQSSVAWNDRLSDSSFSPTTSRRERGPNLVAKLMGLEEAPSKSFPVVKQSESPKILNQKRPMFDMDMPKVRKNVEKVNLEHKMTLREILETTHFNGLLKSPVIEPKVQVPQSIDPHYKHFGDLPPIVLIKPRCAPYQECVKSYEHVVPPEELSLRNLKSKAVPSKIFRHKEGSTTNMGKKMEEHLSKRLAKEERIKVLREVVEVKEKEIKAVENEKASGGKVKLHSHVNHKSQVNESVDKKPKVKTISISRKLPEKEVSKPKIVAKSHDQGEIGSTSTKLRKPQSVSRIDKNEIPIRKSTASNSNRPKSQKISNSKDQRKNQMKKPRSAVAEPEAAKTVDEQLEQEEPKSVDASYKDDFPEIRIITTITDDVAIECEQVDAFSNMITENCEQNQSSSGDDILMLKPEHENESIPAEESQDSTNMSKENCKPDKDCDELKYLLLTSQSFIGRAEELLNLDVDCPNILPRSETKEIENLRLYLDCANELIESKSLQASQALHPLLLTCAGKSRLHISLGRLVDEVYSAIENLTSYSENLASDNIYAMMERDIKSNNGLMNGIWNWGWRHGFSADEAEQVVKEVESLILSGLIEEVIVNL</sequence>